<comment type="caution">
    <text evidence="8">The sequence shown here is derived from an EMBL/GenBank/DDBJ whole genome shotgun (WGS) entry which is preliminary data.</text>
</comment>
<dbReference type="PROSITE" id="PS00410">
    <property type="entry name" value="G_DYNAMIN_1"/>
    <property type="match status" value="1"/>
</dbReference>
<sequence>MADHPVVAASPASSYMSSSAALLGNSVIPIVNKLQDIFAQLGSQSTIELPQVAVVGSQSSGKSSVLEALVGRDFLPRGSDICTRQPLVLQLLQTKRNHNGTDEEFGEFLHLPGKRFYDFSEIRREIQAETDREAGGNKGVSDKQIRLKIFSPNVLDITLVDLPGITKVPVGDQPSDIEARIRTMIMSYIKVSSCLILAVTPANSDLANSDALQIAGNADPDGMRTIGVITKVSYFSPTSPHPHTPHPPPLDSFPGFRISLDIMDRGTDARNLLLGKVIPLRLGYIAVVNRSQEDIILNRSIKDALVAEEKFFRSRPVYNGLAKCCGVPQLAKKLNEILVQHIKAVLPGLKSHISTALVSVAKEHASYGEITESKAGQGALLLNILSKYSEAFSSMVEGKNEKMLTSELSGGARIHYIFQSIFVKRLEVRTDETLPALFLNVIAGFQLVYQKLAFPLVCICMYAKYREVDPCEDLTDDDIRIAIQNATGLKAAVFVPEVPFEVLIRRQISRLLDPSLQCARFIYDELIKISHQCLANELQRFPVLRKRMDEVTRNFLREGLEPSETMIGRLVEMEMDYINTSHPNFVGGSKAVEVALQEVKSSRVRPPVSKQKDGGEPDKAPASERSSKSRGIFARQANGTATDQAVRPVADGEKVTSSGKTLRNTSSSIWGISSIFGGGDRTTVKESSTNKAYNEHINNVEQSFSMIDLREPPPILRPSESHSEQEAIEIAVTKLLLRSYYDIVRRNIEDSVPKAIMHFVVNNTKRELHNVLIKKLYRENLFEQMLQEPDEVAMKRKRTRETLRVLQQAFRTLDELPLEAETVEKGYSLGAADATGLPKIHGLPTSSVYSNTDYL</sequence>
<evidence type="ECO:0000259" key="7">
    <source>
        <dbReference type="PROSITE" id="PS51718"/>
    </source>
</evidence>
<name>A0A978V198_ZIZJJ</name>
<dbReference type="AlphaFoldDB" id="A0A978V198"/>
<dbReference type="Proteomes" id="UP000813462">
    <property type="component" value="Unassembled WGS sequence"/>
</dbReference>
<dbReference type="GO" id="GO:0005525">
    <property type="term" value="F:GTP binding"/>
    <property type="evidence" value="ECO:0007669"/>
    <property type="project" value="UniProtKB-KW"/>
</dbReference>
<dbReference type="PANTHER" id="PTHR11566:SF21">
    <property type="entry name" value="DYNAMIN RELATED PROTEIN 1, ISOFORM A"/>
    <property type="match status" value="1"/>
</dbReference>
<dbReference type="SUPFAM" id="SSF52540">
    <property type="entry name" value="P-loop containing nucleoside triphosphate hydrolases"/>
    <property type="match status" value="1"/>
</dbReference>
<feature type="compositionally biased region" description="Basic and acidic residues" evidence="5">
    <location>
        <begin position="610"/>
        <end position="627"/>
    </location>
</feature>
<dbReference type="PROSITE" id="PS51718">
    <property type="entry name" value="G_DYNAMIN_2"/>
    <property type="match status" value="1"/>
</dbReference>
<dbReference type="GO" id="GO:0005737">
    <property type="term" value="C:cytoplasm"/>
    <property type="evidence" value="ECO:0007669"/>
    <property type="project" value="TreeGrafter"/>
</dbReference>
<evidence type="ECO:0000313" key="8">
    <source>
        <dbReference type="EMBL" id="KAH7521131.1"/>
    </source>
</evidence>
<organism evidence="8 9">
    <name type="scientific">Ziziphus jujuba var. spinosa</name>
    <dbReference type="NCBI Taxonomy" id="714518"/>
    <lineage>
        <taxon>Eukaryota</taxon>
        <taxon>Viridiplantae</taxon>
        <taxon>Streptophyta</taxon>
        <taxon>Embryophyta</taxon>
        <taxon>Tracheophyta</taxon>
        <taxon>Spermatophyta</taxon>
        <taxon>Magnoliopsida</taxon>
        <taxon>eudicotyledons</taxon>
        <taxon>Gunneridae</taxon>
        <taxon>Pentapetalae</taxon>
        <taxon>rosids</taxon>
        <taxon>fabids</taxon>
        <taxon>Rosales</taxon>
        <taxon>Rhamnaceae</taxon>
        <taxon>Paliureae</taxon>
        <taxon>Ziziphus</taxon>
    </lineage>
</organism>
<protein>
    <recommendedName>
        <fullName evidence="10">Dynamin-related protein 3A-like</fullName>
    </recommendedName>
</protein>
<feature type="domain" description="Dynamin-type G" evidence="7">
    <location>
        <begin position="46"/>
        <end position="347"/>
    </location>
</feature>
<dbReference type="InterPro" id="IPR030381">
    <property type="entry name" value="G_DYNAMIN_dom"/>
</dbReference>
<comment type="similarity">
    <text evidence="4">Belongs to the TRAFAC class dynamin-like GTPase superfamily. Dynamin/Fzo/YdjA family.</text>
</comment>
<evidence type="ECO:0008006" key="10">
    <source>
        <dbReference type="Google" id="ProtNLM"/>
    </source>
</evidence>
<feature type="region of interest" description="Disordered" evidence="5">
    <location>
        <begin position="601"/>
        <end position="662"/>
    </location>
</feature>
<dbReference type="SMART" id="SM00302">
    <property type="entry name" value="GED"/>
    <property type="match status" value="1"/>
</dbReference>
<dbReference type="InterPro" id="IPR045063">
    <property type="entry name" value="Dynamin_N"/>
</dbReference>
<dbReference type="InterPro" id="IPR003130">
    <property type="entry name" value="GED"/>
</dbReference>
<dbReference type="InterPro" id="IPR019762">
    <property type="entry name" value="Dynamin_GTPase_CS"/>
</dbReference>
<dbReference type="PRINTS" id="PR00195">
    <property type="entry name" value="DYNAMIN"/>
</dbReference>
<proteinExistence type="inferred from homology"/>
<dbReference type="Pfam" id="PF01031">
    <property type="entry name" value="Dynamin_M"/>
    <property type="match status" value="2"/>
</dbReference>
<dbReference type="PANTHER" id="PTHR11566">
    <property type="entry name" value="DYNAMIN"/>
    <property type="match status" value="1"/>
</dbReference>
<dbReference type="FunFam" id="1.20.120.1240:FF:000018">
    <property type="entry name" value="Dynamin-related protein 3A"/>
    <property type="match status" value="1"/>
</dbReference>
<evidence type="ECO:0000256" key="1">
    <source>
        <dbReference type="ARBA" id="ARBA00022741"/>
    </source>
</evidence>
<evidence type="ECO:0000313" key="9">
    <source>
        <dbReference type="Proteomes" id="UP000813462"/>
    </source>
</evidence>
<keyword evidence="3" id="KW-0505">Motor protein</keyword>
<dbReference type="EMBL" id="JAEACU010000007">
    <property type="protein sequence ID" value="KAH7521131.1"/>
    <property type="molecule type" value="Genomic_DNA"/>
</dbReference>
<feature type="domain" description="GED" evidence="6">
    <location>
        <begin position="730"/>
        <end position="821"/>
    </location>
</feature>
<dbReference type="InterPro" id="IPR027417">
    <property type="entry name" value="P-loop_NTPase"/>
</dbReference>
<evidence type="ECO:0000256" key="2">
    <source>
        <dbReference type="ARBA" id="ARBA00023134"/>
    </source>
</evidence>
<evidence type="ECO:0000256" key="5">
    <source>
        <dbReference type="SAM" id="MobiDB-lite"/>
    </source>
</evidence>
<dbReference type="GO" id="GO:0008017">
    <property type="term" value="F:microtubule binding"/>
    <property type="evidence" value="ECO:0007669"/>
    <property type="project" value="TreeGrafter"/>
</dbReference>
<keyword evidence="1 4" id="KW-0547">Nucleotide-binding</keyword>
<dbReference type="InterPro" id="IPR001401">
    <property type="entry name" value="Dynamin_GTPase"/>
</dbReference>
<dbReference type="GO" id="GO:0005874">
    <property type="term" value="C:microtubule"/>
    <property type="evidence" value="ECO:0007669"/>
    <property type="project" value="TreeGrafter"/>
</dbReference>
<keyword evidence="2 4" id="KW-0342">GTP-binding</keyword>
<gene>
    <name evidence="8" type="ORF">FEM48_Zijuj07G0000600</name>
</gene>
<dbReference type="GO" id="GO:0016020">
    <property type="term" value="C:membrane"/>
    <property type="evidence" value="ECO:0007669"/>
    <property type="project" value="TreeGrafter"/>
</dbReference>
<reference evidence="8" key="1">
    <citation type="journal article" date="2021" name="Front. Plant Sci.">
        <title>Chromosome-Scale Genome Assembly for Chinese Sour Jujube and Insights Into Its Genome Evolution and Domestication Signature.</title>
        <authorList>
            <person name="Shen L.-Y."/>
            <person name="Luo H."/>
            <person name="Wang X.-L."/>
            <person name="Wang X.-M."/>
            <person name="Qiu X.-J."/>
            <person name="Liu H."/>
            <person name="Zhou S.-S."/>
            <person name="Jia K.-H."/>
            <person name="Nie S."/>
            <person name="Bao Y.-T."/>
            <person name="Zhang R.-G."/>
            <person name="Yun Q.-Z."/>
            <person name="Chai Y.-H."/>
            <person name="Lu J.-Y."/>
            <person name="Li Y."/>
            <person name="Zhao S.-W."/>
            <person name="Mao J.-F."/>
            <person name="Jia S.-G."/>
            <person name="Mao Y.-M."/>
        </authorList>
    </citation>
    <scope>NUCLEOTIDE SEQUENCE</scope>
    <source>
        <strain evidence="8">AT0</strain>
        <tissue evidence="8">Leaf</tissue>
    </source>
</reference>
<dbReference type="InterPro" id="IPR000375">
    <property type="entry name" value="Dynamin_stalk"/>
</dbReference>
<dbReference type="Pfam" id="PF02212">
    <property type="entry name" value="GED"/>
    <property type="match status" value="1"/>
</dbReference>
<dbReference type="Gene3D" id="3.40.50.300">
    <property type="entry name" value="P-loop containing nucleotide triphosphate hydrolases"/>
    <property type="match status" value="2"/>
</dbReference>
<dbReference type="CDD" id="cd08771">
    <property type="entry name" value="DLP_1"/>
    <property type="match status" value="1"/>
</dbReference>
<dbReference type="PROSITE" id="PS51388">
    <property type="entry name" value="GED"/>
    <property type="match status" value="1"/>
</dbReference>
<evidence type="ECO:0000256" key="4">
    <source>
        <dbReference type="RuleBase" id="RU003932"/>
    </source>
</evidence>
<dbReference type="InterPro" id="IPR020850">
    <property type="entry name" value="GED_dom"/>
</dbReference>
<dbReference type="Gene3D" id="1.20.120.1240">
    <property type="entry name" value="Dynamin, middle domain"/>
    <property type="match status" value="2"/>
</dbReference>
<evidence type="ECO:0000259" key="6">
    <source>
        <dbReference type="PROSITE" id="PS51388"/>
    </source>
</evidence>
<dbReference type="InterPro" id="IPR022812">
    <property type="entry name" value="Dynamin"/>
</dbReference>
<accession>A0A978V198</accession>
<dbReference type="Pfam" id="PF00350">
    <property type="entry name" value="Dynamin_N"/>
    <property type="match status" value="1"/>
</dbReference>
<dbReference type="SMART" id="SM00053">
    <property type="entry name" value="DYNc"/>
    <property type="match status" value="1"/>
</dbReference>
<evidence type="ECO:0000256" key="3">
    <source>
        <dbReference type="ARBA" id="ARBA00023175"/>
    </source>
</evidence>
<dbReference type="GO" id="GO:0003924">
    <property type="term" value="F:GTPase activity"/>
    <property type="evidence" value="ECO:0007669"/>
    <property type="project" value="InterPro"/>
</dbReference>